<dbReference type="InterPro" id="IPR000727">
    <property type="entry name" value="T_SNARE_dom"/>
</dbReference>
<keyword evidence="4" id="KW-1185">Reference proteome</keyword>
<dbReference type="Pfam" id="PF05739">
    <property type="entry name" value="SNARE"/>
    <property type="match status" value="1"/>
</dbReference>
<dbReference type="SMART" id="SM00397">
    <property type="entry name" value="t_SNARE"/>
    <property type="match status" value="1"/>
</dbReference>
<sequence>MELLKVSYEIDKLVDLVKERERLISVLKIKPSAADNLNLKTQLNGTLDLLQSSEGAIDDEDYAAFEGYCQKYNEALECVPQDGVIDKSLYAFERRHWHGQTTKDISRSKRVRFKDDLIEYSDTTQDSGADVDLDADRIKLFEYGKSKGGSVGDSNLVVAPQLSNQEIFVQQQQQLLEQDAHLNNLSSNISRVHHISLDIDHELSDQNVGVLRDLESLVDTSGRNLSRARTRLDIYEKAARENGPCLVILLLTIILILLLIVI</sequence>
<protein>
    <submittedName>
        <fullName evidence="3">LAMI_0F06876g1_1</fullName>
    </submittedName>
</protein>
<name>A0A1G4JZB0_9SACH</name>
<organism evidence="3 4">
    <name type="scientific">Lachancea mirantina</name>
    <dbReference type="NCBI Taxonomy" id="1230905"/>
    <lineage>
        <taxon>Eukaryota</taxon>
        <taxon>Fungi</taxon>
        <taxon>Dikarya</taxon>
        <taxon>Ascomycota</taxon>
        <taxon>Saccharomycotina</taxon>
        <taxon>Saccharomycetes</taxon>
        <taxon>Saccharomycetales</taxon>
        <taxon>Saccharomycetaceae</taxon>
        <taxon>Lachancea</taxon>
    </lineage>
</organism>
<proteinExistence type="predicted"/>
<dbReference type="CDD" id="cd15859">
    <property type="entry name" value="SNARE_SYN8"/>
    <property type="match status" value="1"/>
</dbReference>
<keyword evidence="1" id="KW-0812">Transmembrane</keyword>
<feature type="transmembrane region" description="Helical" evidence="1">
    <location>
        <begin position="243"/>
        <end position="261"/>
    </location>
</feature>
<keyword evidence="1" id="KW-0472">Membrane</keyword>
<accession>A0A1G4JZB0</accession>
<keyword evidence="1" id="KW-1133">Transmembrane helix</keyword>
<evidence type="ECO:0000313" key="4">
    <source>
        <dbReference type="Proteomes" id="UP000191024"/>
    </source>
</evidence>
<gene>
    <name evidence="3" type="ORF">LAMI_0F06876G</name>
</gene>
<evidence type="ECO:0000256" key="1">
    <source>
        <dbReference type="SAM" id="Phobius"/>
    </source>
</evidence>
<evidence type="ECO:0000259" key="2">
    <source>
        <dbReference type="PROSITE" id="PS50192"/>
    </source>
</evidence>
<dbReference type="Proteomes" id="UP000191024">
    <property type="component" value="Chromosome F"/>
</dbReference>
<dbReference type="SUPFAM" id="SSF58038">
    <property type="entry name" value="SNARE fusion complex"/>
    <property type="match status" value="1"/>
</dbReference>
<feature type="domain" description="T-SNARE coiled-coil homology" evidence="2">
    <location>
        <begin position="172"/>
        <end position="207"/>
    </location>
</feature>
<dbReference type="Gene3D" id="1.20.5.110">
    <property type="match status" value="1"/>
</dbReference>
<reference evidence="4" key="1">
    <citation type="submission" date="2016-03" db="EMBL/GenBank/DDBJ databases">
        <authorList>
            <person name="Devillers H."/>
        </authorList>
    </citation>
    <scope>NUCLEOTIDE SEQUENCE [LARGE SCALE GENOMIC DNA]</scope>
</reference>
<dbReference type="STRING" id="1230905.A0A1G4JZB0"/>
<dbReference type="EMBL" id="LT598467">
    <property type="protein sequence ID" value="SCU96535.1"/>
    <property type="molecule type" value="Genomic_DNA"/>
</dbReference>
<dbReference type="AlphaFoldDB" id="A0A1G4JZB0"/>
<evidence type="ECO:0000313" key="3">
    <source>
        <dbReference type="EMBL" id="SCU96535.1"/>
    </source>
</evidence>
<dbReference type="PROSITE" id="PS50192">
    <property type="entry name" value="T_SNARE"/>
    <property type="match status" value="1"/>
</dbReference>
<dbReference type="OrthoDB" id="244190at2759"/>